<evidence type="ECO:0000259" key="12">
    <source>
        <dbReference type="Pfam" id="PF03264"/>
    </source>
</evidence>
<evidence type="ECO:0000256" key="6">
    <source>
        <dbReference type="ARBA" id="ARBA00022692"/>
    </source>
</evidence>
<keyword evidence="6" id="KW-0812">Transmembrane</keyword>
<dbReference type="InterPro" id="IPR051174">
    <property type="entry name" value="Cytochrome_c-type_ET"/>
</dbReference>
<dbReference type="InterPro" id="IPR036280">
    <property type="entry name" value="Multihaem_cyt_sf"/>
</dbReference>
<sequence length="208" mass="22786">MKKLLTGIRSVKGAVFAAILTIGGGLGLLAALPASEVMHALSTNEFCSGCHTMTPMAETFKQSVHGGNNSQGFVADCVSCHLPESNVVEELWVKGTSGMRHLWGEYVLQMDALDYDALHPKRTEYVFDSGCVNCHRTLEERAAVATETSPISDQTHQLAFARKDTDSNWQCASCHYDIAHPGLKREMRLREESVLRDLAKFSGVENNG</sequence>
<keyword evidence="7" id="KW-0479">Metal-binding</keyword>
<keyword evidence="10" id="KW-0408">Iron</keyword>
<evidence type="ECO:0000256" key="7">
    <source>
        <dbReference type="ARBA" id="ARBA00022723"/>
    </source>
</evidence>
<organism evidence="13 14">
    <name type="scientific">Photobacterium aphoticum</name>
    <dbReference type="NCBI Taxonomy" id="754436"/>
    <lineage>
        <taxon>Bacteria</taxon>
        <taxon>Pseudomonadati</taxon>
        <taxon>Pseudomonadota</taxon>
        <taxon>Gammaproteobacteria</taxon>
        <taxon>Vibrionales</taxon>
        <taxon>Vibrionaceae</taxon>
        <taxon>Photobacterium</taxon>
    </lineage>
</organism>
<dbReference type="SUPFAM" id="SSF48695">
    <property type="entry name" value="Multiheme cytochromes"/>
    <property type="match status" value="1"/>
</dbReference>
<dbReference type="InterPro" id="IPR005126">
    <property type="entry name" value="NapC/NirT_cyt_c_N"/>
</dbReference>
<protein>
    <submittedName>
        <fullName evidence="13">Cytochrome c-type protein TorY</fullName>
    </submittedName>
</protein>
<reference evidence="13 14" key="1">
    <citation type="journal article" date="2014" name="Genome Announc.">
        <title>Draft Genome Sequences of Two Vibrionaceae Species, Vibrio ponticus C121 and Photobacterium aphoticum C119, Isolated as Coral Reef Microbiota.</title>
        <authorList>
            <person name="Al-saari N."/>
            <person name="Meirelles P.M."/>
            <person name="Mino S."/>
            <person name="Suda W."/>
            <person name="Oshima K."/>
            <person name="Hattori M."/>
            <person name="Ohkuma M."/>
            <person name="Thompson F.L."/>
            <person name="Gomez-Gil B."/>
            <person name="Sawabe T."/>
            <person name="Sawabe T."/>
        </authorList>
    </citation>
    <scope>NUCLEOTIDE SEQUENCE [LARGE SCALE GENOMIC DNA]</scope>
    <source>
        <strain evidence="13 14">JCM 19237</strain>
    </source>
</reference>
<keyword evidence="8" id="KW-0249">Electron transport</keyword>
<dbReference type="GO" id="GO:0009055">
    <property type="term" value="F:electron transfer activity"/>
    <property type="evidence" value="ECO:0007669"/>
    <property type="project" value="TreeGrafter"/>
</dbReference>
<dbReference type="AlphaFoldDB" id="A0A090RAI5"/>
<proteinExistence type="inferred from homology"/>
<dbReference type="InterPro" id="IPR038266">
    <property type="entry name" value="NapC/NirT_cytc_sf"/>
</dbReference>
<keyword evidence="9" id="KW-1133">Transmembrane helix</keyword>
<dbReference type="GO" id="GO:0005886">
    <property type="term" value="C:plasma membrane"/>
    <property type="evidence" value="ECO:0007669"/>
    <property type="project" value="UniProtKB-SubCell"/>
</dbReference>
<evidence type="ECO:0000256" key="8">
    <source>
        <dbReference type="ARBA" id="ARBA00022982"/>
    </source>
</evidence>
<comment type="caution">
    <text evidence="13">The sequence shown here is derived from an EMBL/GenBank/DDBJ whole genome shotgun (WGS) entry which is preliminary data.</text>
</comment>
<dbReference type="Proteomes" id="UP000029227">
    <property type="component" value="Unassembled WGS sequence"/>
</dbReference>
<evidence type="ECO:0000256" key="3">
    <source>
        <dbReference type="ARBA" id="ARBA00022448"/>
    </source>
</evidence>
<evidence type="ECO:0000256" key="5">
    <source>
        <dbReference type="ARBA" id="ARBA00022617"/>
    </source>
</evidence>
<evidence type="ECO:0000256" key="9">
    <source>
        <dbReference type="ARBA" id="ARBA00022989"/>
    </source>
</evidence>
<name>A0A090RAI5_9GAMM</name>
<dbReference type="eggNOG" id="COG3005">
    <property type="taxonomic scope" value="Bacteria"/>
</dbReference>
<dbReference type="Pfam" id="PF03264">
    <property type="entry name" value="Cytochrom_NNT"/>
    <property type="match status" value="1"/>
</dbReference>
<evidence type="ECO:0000256" key="11">
    <source>
        <dbReference type="ARBA" id="ARBA00023136"/>
    </source>
</evidence>
<evidence type="ECO:0000313" key="13">
    <source>
        <dbReference type="EMBL" id="GAL04587.1"/>
    </source>
</evidence>
<dbReference type="GO" id="GO:0009061">
    <property type="term" value="P:anaerobic respiration"/>
    <property type="evidence" value="ECO:0007669"/>
    <property type="project" value="TreeGrafter"/>
</dbReference>
<evidence type="ECO:0000256" key="10">
    <source>
        <dbReference type="ARBA" id="ARBA00023004"/>
    </source>
</evidence>
<dbReference type="EMBL" id="BBMN01000004">
    <property type="protein sequence ID" value="GAL04587.1"/>
    <property type="molecule type" value="Genomic_DNA"/>
</dbReference>
<comment type="similarity">
    <text evidence="2">Belongs to the NapC/NirT/NrfH family.</text>
</comment>
<keyword evidence="11" id="KW-0472">Membrane</keyword>
<comment type="subcellular location">
    <subcellularLocation>
        <location evidence="1">Cell membrane</location>
    </subcellularLocation>
</comment>
<dbReference type="STRING" id="754436.JCM19237_1259"/>
<keyword evidence="5" id="KW-0349">Heme</keyword>
<keyword evidence="3" id="KW-0813">Transport</keyword>
<evidence type="ECO:0000256" key="2">
    <source>
        <dbReference type="ARBA" id="ARBA00007395"/>
    </source>
</evidence>
<evidence type="ECO:0000256" key="4">
    <source>
        <dbReference type="ARBA" id="ARBA00022475"/>
    </source>
</evidence>
<accession>A0A090RAI5</accession>
<keyword evidence="4" id="KW-1003">Cell membrane</keyword>
<dbReference type="Gene3D" id="1.10.3820.10">
    <property type="entry name" value="Di-heme elbow motif domain"/>
    <property type="match status" value="1"/>
</dbReference>
<gene>
    <name evidence="13" type="ORF">JCM19237_1259</name>
</gene>
<evidence type="ECO:0000313" key="14">
    <source>
        <dbReference type="Proteomes" id="UP000029227"/>
    </source>
</evidence>
<dbReference type="PANTHER" id="PTHR30333">
    <property type="entry name" value="CYTOCHROME C-TYPE PROTEIN"/>
    <property type="match status" value="1"/>
</dbReference>
<feature type="domain" description="NapC/NirT cytochrome c N-terminal" evidence="12">
    <location>
        <begin position="16"/>
        <end position="181"/>
    </location>
</feature>
<evidence type="ECO:0000256" key="1">
    <source>
        <dbReference type="ARBA" id="ARBA00004236"/>
    </source>
</evidence>
<dbReference type="GO" id="GO:0046872">
    <property type="term" value="F:metal ion binding"/>
    <property type="evidence" value="ECO:0007669"/>
    <property type="project" value="UniProtKB-KW"/>
</dbReference>
<dbReference type="PANTHER" id="PTHR30333:SF1">
    <property type="entry name" value="CYTOCHROME C-TYPE PROTEIN NAPC"/>
    <property type="match status" value="1"/>
</dbReference>